<reference evidence="2 3" key="1">
    <citation type="submission" date="2020-04" db="EMBL/GenBank/DDBJ databases">
        <title>A Flavivirga sp. nov.</title>
        <authorList>
            <person name="Sun X."/>
        </authorList>
    </citation>
    <scope>NUCLEOTIDE SEQUENCE [LARGE SCALE GENOMIC DNA]</scope>
    <source>
        <strain evidence="2 3">Y03</strain>
    </source>
</reference>
<name>A0ABX1RX98_9FLAO</name>
<dbReference type="Proteomes" id="UP000746690">
    <property type="component" value="Unassembled WGS sequence"/>
</dbReference>
<gene>
    <name evidence="2" type="ORF">HHX25_09665</name>
</gene>
<evidence type="ECO:0000259" key="1">
    <source>
        <dbReference type="Pfam" id="PF18990"/>
    </source>
</evidence>
<evidence type="ECO:0000313" key="3">
    <source>
        <dbReference type="Proteomes" id="UP000746690"/>
    </source>
</evidence>
<sequence length="472" mass="53366">MMRRFIFFLTLASCCLSFSQNKQILYGFSDIPQSTLLNPGKLIKNDWYFGIPLLSHIHANVGITGSTVYDIFANDGIDFNAKLQNAVYGMEANDFFSVNQQLEIFSGGFSFGSSYEKNEYISFGLYQELDVIAYFPKDLAILALEGNQNNINRSFSTSQVSVAAEAISVLHLGYTKKVNDHFTFGIRGKIYSSIANINATKNKGRFITVRGQNNFYDHIFNLDLEARTSGIASLSEDGSDSNSVARDLKKRLLFGGNLGLGFDVGFTKQLNKQWSFDASLLDVGFIRHTKDIENYKIEGDIVFEGINPIFPDIGNGQTAEDYWSEIEEDFEEIFELDTTATKYTTWRPIKLNTSLNYAFGKKKDKTCNCVKEEGDYLNAAGMQLFAMSRPKRPLLALTAYYYRRLFNGLQIKTTYTIDSYSPYNIGLGMSANLGKLNFYVMADNFLEFKNIYNAQSVSLQLGFNYIFNKNED</sequence>
<dbReference type="InterPro" id="IPR043781">
    <property type="entry name" value="DUF5723"/>
</dbReference>
<protein>
    <recommendedName>
        <fullName evidence="1">DUF5723 domain-containing protein</fullName>
    </recommendedName>
</protein>
<dbReference type="RefSeq" id="WP_169672596.1">
    <property type="nucleotide sequence ID" value="NZ_JABBHF010000005.1"/>
</dbReference>
<evidence type="ECO:0000313" key="2">
    <source>
        <dbReference type="EMBL" id="NMH87771.1"/>
    </source>
</evidence>
<proteinExistence type="predicted"/>
<dbReference type="Pfam" id="PF18990">
    <property type="entry name" value="DUF5723"/>
    <property type="match status" value="1"/>
</dbReference>
<accession>A0ABX1RX98</accession>
<keyword evidence="3" id="KW-1185">Reference proteome</keyword>
<comment type="caution">
    <text evidence="2">The sequence shown here is derived from an EMBL/GenBank/DDBJ whole genome shotgun (WGS) entry which is preliminary data.</text>
</comment>
<feature type="domain" description="DUF5723" evidence="1">
    <location>
        <begin position="39"/>
        <end position="443"/>
    </location>
</feature>
<organism evidence="2 3">
    <name type="scientific">Flavivirga algicola</name>
    <dbReference type="NCBI Taxonomy" id="2729136"/>
    <lineage>
        <taxon>Bacteria</taxon>
        <taxon>Pseudomonadati</taxon>
        <taxon>Bacteroidota</taxon>
        <taxon>Flavobacteriia</taxon>
        <taxon>Flavobacteriales</taxon>
        <taxon>Flavobacteriaceae</taxon>
        <taxon>Flavivirga</taxon>
    </lineage>
</organism>
<dbReference type="EMBL" id="JABBHF010000005">
    <property type="protein sequence ID" value="NMH87771.1"/>
    <property type="molecule type" value="Genomic_DNA"/>
</dbReference>